<sequence length="469" mass="52293">MKRSELVFIPAPGIGHLISTLEFANRLIDRHDRLSVTVLCMKFPIAPYADAYTKSLVGSQSRITLIDLPQVDPPLPERLRSPEHYIYVYIESLNPHVRNALSDIVLSRSNSGSIQVAGLVLDFFCMPMMDVANEFDLPCYMFLTSNLGFLGLMLYIPSRHEQISCEFKDSDPDMILPGFVSPVPANVLPSPVFNKDGGYTAYVKLAQRFRETKGIIVNSFTELESNALNSLADDQTPPIYLVGPVLDLKGQAHPSLDQIQRERIMKWLDEQPPLSVVFLCFGSMGGFGESQLREITSGLERSVHRFVWSIRVPQPKGLEEILPEGFLERIGGKGLICNGWAPQVEVLAHRATGGFVSHCGWNSILESLWYGVPIATWPIYAEQQMNAFRMVREFGLAVELRLDFRNGDLVMADEIETAVTRLMEGDSELRKKVKEMSEMARKAVAEGGSSFTAVGKFVNDIPLVSSCDS</sequence>
<protein>
    <recommendedName>
        <fullName evidence="5">Glycosyltransferase</fullName>
        <ecNumber evidence="5">2.4.1.-</ecNumber>
    </recommendedName>
</protein>
<organism evidence="6 7">
    <name type="scientific">Morus notabilis</name>
    <dbReference type="NCBI Taxonomy" id="981085"/>
    <lineage>
        <taxon>Eukaryota</taxon>
        <taxon>Viridiplantae</taxon>
        <taxon>Streptophyta</taxon>
        <taxon>Embryophyta</taxon>
        <taxon>Tracheophyta</taxon>
        <taxon>Spermatophyta</taxon>
        <taxon>Magnoliopsida</taxon>
        <taxon>eudicotyledons</taxon>
        <taxon>Gunneridae</taxon>
        <taxon>Pentapetalae</taxon>
        <taxon>rosids</taxon>
        <taxon>fabids</taxon>
        <taxon>Rosales</taxon>
        <taxon>Moraceae</taxon>
        <taxon>Moreae</taxon>
        <taxon>Morus</taxon>
    </lineage>
</organism>
<dbReference type="EC" id="2.4.1.-" evidence="5"/>
<dbReference type="GO" id="GO:0035251">
    <property type="term" value="F:UDP-glucosyltransferase activity"/>
    <property type="evidence" value="ECO:0007669"/>
    <property type="project" value="InterPro"/>
</dbReference>
<keyword evidence="7" id="KW-1185">Reference proteome</keyword>
<dbReference type="InterPro" id="IPR035595">
    <property type="entry name" value="UDP_glycos_trans_CS"/>
</dbReference>
<dbReference type="CDD" id="cd03784">
    <property type="entry name" value="GT1_Gtf-like"/>
    <property type="match status" value="1"/>
</dbReference>
<dbReference type="KEGG" id="mnt:21404860"/>
<dbReference type="EMBL" id="KE345330">
    <property type="protein sequence ID" value="EXC01454.1"/>
    <property type="molecule type" value="Genomic_DNA"/>
</dbReference>
<keyword evidence="3 4" id="KW-0808">Transferase</keyword>
<proteinExistence type="inferred from homology"/>
<evidence type="ECO:0000313" key="6">
    <source>
        <dbReference type="EMBL" id="EXC01454.1"/>
    </source>
</evidence>
<evidence type="ECO:0000313" key="7">
    <source>
        <dbReference type="Proteomes" id="UP000030645"/>
    </source>
</evidence>
<comment type="similarity">
    <text evidence="1 4">Belongs to the UDP-glycosyltransferase family.</text>
</comment>
<dbReference type="PANTHER" id="PTHR48048:SF94">
    <property type="entry name" value="GLYCOSYLTRANSFERASE"/>
    <property type="match status" value="1"/>
</dbReference>
<name>W9RP62_9ROSA</name>
<dbReference type="InterPro" id="IPR002213">
    <property type="entry name" value="UDP_glucos_trans"/>
</dbReference>
<keyword evidence="2 4" id="KW-0328">Glycosyltransferase</keyword>
<accession>W9RP62</accession>
<dbReference type="PANTHER" id="PTHR48048">
    <property type="entry name" value="GLYCOSYLTRANSFERASE"/>
    <property type="match status" value="1"/>
</dbReference>
<dbReference type="InterPro" id="IPR050481">
    <property type="entry name" value="UDP-glycosyltransf_plant"/>
</dbReference>
<reference evidence="7" key="1">
    <citation type="submission" date="2013-01" db="EMBL/GenBank/DDBJ databases">
        <title>Draft Genome Sequence of a Mulberry Tree, Morus notabilis C.K. Schneid.</title>
        <authorList>
            <person name="He N."/>
            <person name="Zhao S."/>
        </authorList>
    </citation>
    <scope>NUCLEOTIDE SEQUENCE</scope>
</reference>
<evidence type="ECO:0000256" key="2">
    <source>
        <dbReference type="ARBA" id="ARBA00022676"/>
    </source>
</evidence>
<dbReference type="Proteomes" id="UP000030645">
    <property type="component" value="Unassembled WGS sequence"/>
</dbReference>
<dbReference type="PROSITE" id="PS00375">
    <property type="entry name" value="UDPGT"/>
    <property type="match status" value="1"/>
</dbReference>
<dbReference type="SUPFAM" id="SSF53756">
    <property type="entry name" value="UDP-Glycosyltransferase/glycogen phosphorylase"/>
    <property type="match status" value="1"/>
</dbReference>
<dbReference type="Pfam" id="PF00201">
    <property type="entry name" value="UDPGT"/>
    <property type="match status" value="1"/>
</dbReference>
<dbReference type="Gene3D" id="3.40.50.2000">
    <property type="entry name" value="Glycogen Phosphorylase B"/>
    <property type="match status" value="2"/>
</dbReference>
<evidence type="ECO:0000256" key="4">
    <source>
        <dbReference type="RuleBase" id="RU003718"/>
    </source>
</evidence>
<evidence type="ECO:0000256" key="3">
    <source>
        <dbReference type="ARBA" id="ARBA00022679"/>
    </source>
</evidence>
<dbReference type="FunFam" id="3.40.50.2000:FF:000056">
    <property type="entry name" value="Glycosyltransferase"/>
    <property type="match status" value="1"/>
</dbReference>
<dbReference type="STRING" id="981085.W9RP62"/>
<evidence type="ECO:0000256" key="5">
    <source>
        <dbReference type="RuleBase" id="RU362057"/>
    </source>
</evidence>
<dbReference type="eggNOG" id="KOG1192">
    <property type="taxonomic scope" value="Eukaryota"/>
</dbReference>
<gene>
    <name evidence="6" type="ORF">L484_022025</name>
</gene>
<evidence type="ECO:0000256" key="1">
    <source>
        <dbReference type="ARBA" id="ARBA00009995"/>
    </source>
</evidence>
<dbReference type="AlphaFoldDB" id="W9RP62"/>
<dbReference type="OrthoDB" id="5835829at2759"/>
<dbReference type="FunFam" id="3.40.50.2000:FF:000080">
    <property type="entry name" value="Glycosyltransferase"/>
    <property type="match status" value="1"/>
</dbReference>